<gene>
    <name evidence="1" type="ORF">BDV41DRAFT_569834</name>
</gene>
<evidence type="ECO:0000313" key="2">
    <source>
        <dbReference type="Proteomes" id="UP000325433"/>
    </source>
</evidence>
<keyword evidence="2" id="KW-1185">Reference proteome</keyword>
<name>A0A5N6VEE7_9EURO</name>
<accession>A0A5N6VEE7</accession>
<dbReference type="Proteomes" id="UP000325433">
    <property type="component" value="Unassembled WGS sequence"/>
</dbReference>
<evidence type="ECO:0000313" key="1">
    <source>
        <dbReference type="EMBL" id="KAE8306539.1"/>
    </source>
</evidence>
<protein>
    <submittedName>
        <fullName evidence="1">Uncharacterized protein</fullName>
    </submittedName>
</protein>
<sequence length="125" mass="14545">MSTTNSLYVASKTYTNPTSSNKLSLMFRPMETKGHETVEYTLSRVYHSLLRPPTLQPLLRCSSYYDFSSPHMLQAFESKRRSCAEKFVGKYGVTYWGAETRKMYLLPDAFKEPESLCTYPERKEE</sequence>
<dbReference type="AlphaFoldDB" id="A0A5N6VEE7"/>
<proteinExistence type="predicted"/>
<organism evidence="1 2">
    <name type="scientific">Aspergillus transmontanensis</name>
    <dbReference type="NCBI Taxonomy" id="1034304"/>
    <lineage>
        <taxon>Eukaryota</taxon>
        <taxon>Fungi</taxon>
        <taxon>Dikarya</taxon>
        <taxon>Ascomycota</taxon>
        <taxon>Pezizomycotina</taxon>
        <taxon>Eurotiomycetes</taxon>
        <taxon>Eurotiomycetidae</taxon>
        <taxon>Eurotiales</taxon>
        <taxon>Aspergillaceae</taxon>
        <taxon>Aspergillus</taxon>
        <taxon>Aspergillus subgen. Circumdati</taxon>
    </lineage>
</organism>
<dbReference type="EMBL" id="ML738444">
    <property type="protein sequence ID" value="KAE8306539.1"/>
    <property type="molecule type" value="Genomic_DNA"/>
</dbReference>
<reference evidence="2" key="1">
    <citation type="submission" date="2019-04" db="EMBL/GenBank/DDBJ databases">
        <title>Friends and foes A comparative genomics studyof 23 Aspergillus species from section Flavi.</title>
        <authorList>
            <consortium name="DOE Joint Genome Institute"/>
            <person name="Kjaerbolling I."/>
            <person name="Vesth T."/>
            <person name="Frisvad J.C."/>
            <person name="Nybo J.L."/>
            <person name="Theobald S."/>
            <person name="Kildgaard S."/>
            <person name="Isbrandt T."/>
            <person name="Kuo A."/>
            <person name="Sato A."/>
            <person name="Lyhne E.K."/>
            <person name="Kogle M.E."/>
            <person name="Wiebenga A."/>
            <person name="Kun R.S."/>
            <person name="Lubbers R.J."/>
            <person name="Makela M.R."/>
            <person name="Barry K."/>
            <person name="Chovatia M."/>
            <person name="Clum A."/>
            <person name="Daum C."/>
            <person name="Haridas S."/>
            <person name="He G."/>
            <person name="LaButti K."/>
            <person name="Lipzen A."/>
            <person name="Mondo S."/>
            <person name="Riley R."/>
            <person name="Salamov A."/>
            <person name="Simmons B.A."/>
            <person name="Magnuson J.K."/>
            <person name="Henrissat B."/>
            <person name="Mortensen U.H."/>
            <person name="Larsen T.O."/>
            <person name="Devries R.P."/>
            <person name="Grigoriev I.V."/>
            <person name="Machida M."/>
            <person name="Baker S.E."/>
            <person name="Andersen M.R."/>
        </authorList>
    </citation>
    <scope>NUCLEOTIDE SEQUENCE [LARGE SCALE GENOMIC DNA]</scope>
    <source>
        <strain evidence="2">CBS 130015</strain>
    </source>
</reference>